<sequence length="111" mass="12204">MAGKLSCRELDSKPRIISILNPATCVGIGNKILCTSIVLLPLDQVWQLSVTGRSVRMGMAVVSNWQECPHGVQLKQLSQESVSWLTDRCDIKEELLTKAKQEGLKGPKSLT</sequence>
<proteinExistence type="predicted"/>
<keyword evidence="2" id="KW-1185">Reference proteome</keyword>
<dbReference type="Proteomes" id="UP000828390">
    <property type="component" value="Unassembled WGS sequence"/>
</dbReference>
<name>A0A9D3YLA5_DREPO</name>
<evidence type="ECO:0000313" key="2">
    <source>
        <dbReference type="Proteomes" id="UP000828390"/>
    </source>
</evidence>
<organism evidence="1 2">
    <name type="scientific">Dreissena polymorpha</name>
    <name type="common">Zebra mussel</name>
    <name type="synonym">Mytilus polymorpha</name>
    <dbReference type="NCBI Taxonomy" id="45954"/>
    <lineage>
        <taxon>Eukaryota</taxon>
        <taxon>Metazoa</taxon>
        <taxon>Spiralia</taxon>
        <taxon>Lophotrochozoa</taxon>
        <taxon>Mollusca</taxon>
        <taxon>Bivalvia</taxon>
        <taxon>Autobranchia</taxon>
        <taxon>Heteroconchia</taxon>
        <taxon>Euheterodonta</taxon>
        <taxon>Imparidentia</taxon>
        <taxon>Neoheterodontei</taxon>
        <taxon>Myida</taxon>
        <taxon>Dreissenoidea</taxon>
        <taxon>Dreissenidae</taxon>
        <taxon>Dreissena</taxon>
    </lineage>
</organism>
<comment type="caution">
    <text evidence="1">The sequence shown here is derived from an EMBL/GenBank/DDBJ whole genome shotgun (WGS) entry which is preliminary data.</text>
</comment>
<dbReference type="AlphaFoldDB" id="A0A9D3YLA5"/>
<evidence type="ECO:0000313" key="1">
    <source>
        <dbReference type="EMBL" id="KAH3700869.1"/>
    </source>
</evidence>
<reference evidence="1" key="1">
    <citation type="journal article" date="2019" name="bioRxiv">
        <title>The Genome of the Zebra Mussel, Dreissena polymorpha: A Resource for Invasive Species Research.</title>
        <authorList>
            <person name="McCartney M.A."/>
            <person name="Auch B."/>
            <person name="Kono T."/>
            <person name="Mallez S."/>
            <person name="Zhang Y."/>
            <person name="Obille A."/>
            <person name="Becker A."/>
            <person name="Abrahante J.E."/>
            <person name="Garbe J."/>
            <person name="Badalamenti J.P."/>
            <person name="Herman A."/>
            <person name="Mangelson H."/>
            <person name="Liachko I."/>
            <person name="Sullivan S."/>
            <person name="Sone E.D."/>
            <person name="Koren S."/>
            <person name="Silverstein K.A.T."/>
            <person name="Beckman K.B."/>
            <person name="Gohl D.M."/>
        </authorList>
    </citation>
    <scope>NUCLEOTIDE SEQUENCE</scope>
    <source>
        <strain evidence="1">Duluth1</strain>
        <tissue evidence="1">Whole animal</tissue>
    </source>
</reference>
<accession>A0A9D3YLA5</accession>
<gene>
    <name evidence="1" type="ORF">DPMN_075850</name>
</gene>
<reference evidence="1" key="2">
    <citation type="submission" date="2020-11" db="EMBL/GenBank/DDBJ databases">
        <authorList>
            <person name="McCartney M.A."/>
            <person name="Auch B."/>
            <person name="Kono T."/>
            <person name="Mallez S."/>
            <person name="Becker A."/>
            <person name="Gohl D.M."/>
            <person name="Silverstein K.A.T."/>
            <person name="Koren S."/>
            <person name="Bechman K.B."/>
            <person name="Herman A."/>
            <person name="Abrahante J.E."/>
            <person name="Garbe J."/>
        </authorList>
    </citation>
    <scope>NUCLEOTIDE SEQUENCE</scope>
    <source>
        <strain evidence="1">Duluth1</strain>
        <tissue evidence="1">Whole animal</tissue>
    </source>
</reference>
<protein>
    <submittedName>
        <fullName evidence="1">Uncharacterized protein</fullName>
    </submittedName>
</protein>
<dbReference type="EMBL" id="JAIWYP010000015">
    <property type="protein sequence ID" value="KAH3700869.1"/>
    <property type="molecule type" value="Genomic_DNA"/>
</dbReference>